<dbReference type="AlphaFoldDB" id="A0A0C3Q5K2"/>
<gene>
    <name evidence="2" type="ORF">M407DRAFT_31440</name>
</gene>
<reference evidence="3" key="2">
    <citation type="submission" date="2015-01" db="EMBL/GenBank/DDBJ databases">
        <title>Evolutionary Origins and Diversification of the Mycorrhizal Mutualists.</title>
        <authorList>
            <consortium name="DOE Joint Genome Institute"/>
            <consortium name="Mycorrhizal Genomics Consortium"/>
            <person name="Kohler A."/>
            <person name="Kuo A."/>
            <person name="Nagy L.G."/>
            <person name="Floudas D."/>
            <person name="Copeland A."/>
            <person name="Barry K.W."/>
            <person name="Cichocki N."/>
            <person name="Veneault-Fourrey C."/>
            <person name="LaButti K."/>
            <person name="Lindquist E.A."/>
            <person name="Lipzen A."/>
            <person name="Lundell T."/>
            <person name="Morin E."/>
            <person name="Murat C."/>
            <person name="Riley R."/>
            <person name="Ohm R."/>
            <person name="Sun H."/>
            <person name="Tunlid A."/>
            <person name="Henrissat B."/>
            <person name="Grigoriev I.V."/>
            <person name="Hibbett D.S."/>
            <person name="Martin F."/>
        </authorList>
    </citation>
    <scope>NUCLEOTIDE SEQUENCE [LARGE SCALE GENOMIC DNA]</scope>
    <source>
        <strain evidence="3">MUT 4182</strain>
    </source>
</reference>
<dbReference type="Proteomes" id="UP000054248">
    <property type="component" value="Unassembled WGS sequence"/>
</dbReference>
<evidence type="ECO:0000313" key="3">
    <source>
        <dbReference type="Proteomes" id="UP000054248"/>
    </source>
</evidence>
<name>A0A0C3Q5K2_9AGAM</name>
<evidence type="ECO:0000256" key="1">
    <source>
        <dbReference type="SAM" id="MobiDB-lite"/>
    </source>
</evidence>
<organism evidence="2 3">
    <name type="scientific">Tulasnella calospora MUT 4182</name>
    <dbReference type="NCBI Taxonomy" id="1051891"/>
    <lineage>
        <taxon>Eukaryota</taxon>
        <taxon>Fungi</taxon>
        <taxon>Dikarya</taxon>
        <taxon>Basidiomycota</taxon>
        <taxon>Agaricomycotina</taxon>
        <taxon>Agaricomycetes</taxon>
        <taxon>Cantharellales</taxon>
        <taxon>Tulasnellaceae</taxon>
        <taxon>Tulasnella</taxon>
    </lineage>
</organism>
<accession>A0A0C3Q5K2</accession>
<feature type="region of interest" description="Disordered" evidence="1">
    <location>
        <begin position="42"/>
        <end position="61"/>
    </location>
</feature>
<sequence>MSSATVSVPESFQIGRLNFIDKPRGYREPPVVSSPVWFKHNSPLSQPPTALSTRRGFQTPA</sequence>
<protein>
    <submittedName>
        <fullName evidence="2">Uncharacterized protein</fullName>
    </submittedName>
</protein>
<reference evidence="2 3" key="1">
    <citation type="submission" date="2014-04" db="EMBL/GenBank/DDBJ databases">
        <authorList>
            <consortium name="DOE Joint Genome Institute"/>
            <person name="Kuo A."/>
            <person name="Girlanda M."/>
            <person name="Perotto S."/>
            <person name="Kohler A."/>
            <person name="Nagy L.G."/>
            <person name="Floudas D."/>
            <person name="Copeland A."/>
            <person name="Barry K.W."/>
            <person name="Cichocki N."/>
            <person name="Veneault-Fourrey C."/>
            <person name="LaButti K."/>
            <person name="Lindquist E.A."/>
            <person name="Lipzen A."/>
            <person name="Lundell T."/>
            <person name="Morin E."/>
            <person name="Murat C."/>
            <person name="Sun H."/>
            <person name="Tunlid A."/>
            <person name="Henrissat B."/>
            <person name="Grigoriev I.V."/>
            <person name="Hibbett D.S."/>
            <person name="Martin F."/>
            <person name="Nordberg H.P."/>
            <person name="Cantor M.N."/>
            <person name="Hua S.X."/>
        </authorList>
    </citation>
    <scope>NUCLEOTIDE SEQUENCE [LARGE SCALE GENOMIC DNA]</scope>
    <source>
        <strain evidence="2 3">MUT 4182</strain>
    </source>
</reference>
<keyword evidence="3" id="KW-1185">Reference proteome</keyword>
<dbReference type="EMBL" id="KN823253">
    <property type="protein sequence ID" value="KIO18881.1"/>
    <property type="molecule type" value="Genomic_DNA"/>
</dbReference>
<dbReference type="HOGENOM" id="CLU_2924417_0_0_1"/>
<evidence type="ECO:0000313" key="2">
    <source>
        <dbReference type="EMBL" id="KIO18881.1"/>
    </source>
</evidence>
<proteinExistence type="predicted"/>